<comment type="caution">
    <text evidence="1">The sequence shown here is derived from an EMBL/GenBank/DDBJ whole genome shotgun (WGS) entry which is preliminary data.</text>
</comment>
<evidence type="ECO:0000313" key="1">
    <source>
        <dbReference type="EMBL" id="KKL25728.1"/>
    </source>
</evidence>
<gene>
    <name evidence="1" type="ORF">LCGC14_2402420</name>
</gene>
<dbReference type="EMBL" id="LAZR01036109">
    <property type="protein sequence ID" value="KKL25728.1"/>
    <property type="molecule type" value="Genomic_DNA"/>
</dbReference>
<organism evidence="1">
    <name type="scientific">marine sediment metagenome</name>
    <dbReference type="NCBI Taxonomy" id="412755"/>
    <lineage>
        <taxon>unclassified sequences</taxon>
        <taxon>metagenomes</taxon>
        <taxon>ecological metagenomes</taxon>
    </lineage>
</organism>
<reference evidence="1" key="1">
    <citation type="journal article" date="2015" name="Nature">
        <title>Complex archaea that bridge the gap between prokaryotes and eukaryotes.</title>
        <authorList>
            <person name="Spang A."/>
            <person name="Saw J.H."/>
            <person name="Jorgensen S.L."/>
            <person name="Zaremba-Niedzwiedzka K."/>
            <person name="Martijn J."/>
            <person name="Lind A.E."/>
            <person name="van Eijk R."/>
            <person name="Schleper C."/>
            <person name="Guy L."/>
            <person name="Ettema T.J."/>
        </authorList>
    </citation>
    <scope>NUCLEOTIDE SEQUENCE</scope>
</reference>
<protein>
    <submittedName>
        <fullName evidence="1">Uncharacterized protein</fullName>
    </submittedName>
</protein>
<proteinExistence type="predicted"/>
<sequence length="65" mass="7084">MKIYATIDVAPHTGCSSEDAVRGLLQELVETLADRLIHVERGKHFHIGEINVADEPPKAHQVVGA</sequence>
<name>A0A0F9EPE6_9ZZZZ</name>
<accession>A0A0F9EPE6</accession>
<dbReference type="AlphaFoldDB" id="A0A0F9EPE6"/>